<dbReference type="GO" id="GO:0008270">
    <property type="term" value="F:zinc ion binding"/>
    <property type="evidence" value="ECO:0007669"/>
    <property type="project" value="InterPro"/>
</dbReference>
<keyword evidence="1 4" id="KW-0479">Metal-binding</keyword>
<dbReference type="Pfam" id="PF00107">
    <property type="entry name" value="ADH_zinc_N"/>
    <property type="match status" value="1"/>
</dbReference>
<dbReference type="InterPro" id="IPR013154">
    <property type="entry name" value="ADH-like_N"/>
</dbReference>
<dbReference type="InterPro" id="IPR013149">
    <property type="entry name" value="ADH-like_C"/>
</dbReference>
<dbReference type="AlphaFoldDB" id="A0A1H3I7A8"/>
<protein>
    <submittedName>
        <fullName evidence="7">L-iditol 2-dehydrogenase</fullName>
    </submittedName>
</protein>
<dbReference type="PROSITE" id="PS00059">
    <property type="entry name" value="ADH_ZINC"/>
    <property type="match status" value="1"/>
</dbReference>
<evidence type="ECO:0000259" key="5">
    <source>
        <dbReference type="Pfam" id="PF00107"/>
    </source>
</evidence>
<evidence type="ECO:0000256" key="1">
    <source>
        <dbReference type="ARBA" id="ARBA00022723"/>
    </source>
</evidence>
<evidence type="ECO:0000256" key="2">
    <source>
        <dbReference type="ARBA" id="ARBA00022833"/>
    </source>
</evidence>
<dbReference type="SUPFAM" id="SSF50129">
    <property type="entry name" value="GroES-like"/>
    <property type="match status" value="1"/>
</dbReference>
<sequence length="363" mass="39360">MKKTKSWVVTDAKKMSLQEFDVPEVIADDELLLKVKCTCICGSDPHRYLNDDGKATNFYPLILGHEFAGVVEKIGPDAEKIYGVTVGDRVTVEPYIACGHCDYCREGSYQLCVEGQCYGWSIPATDGKHLNGAYGEYVVVRPNSRVFKLKDDVSFKAGALSSVIGNGYHLVMDKAQMKPNEAALILGPGALGLCTVVAAKEAGANPIIIAGVGDNDEKRLALGKELGADYTIRLDKEDIVKRVSAITEGKMADVVFECSGAAPAYKTAFSCIKKLGTIVLLGMTGGKEIPLSIDQIVTQELQIKGSIGQPDDVSYAVKTINKQIYPLEKMITNEFPMSKADKAIEFFISRTDPSCIRVALIND</sequence>
<comment type="similarity">
    <text evidence="4">Belongs to the zinc-containing alcohol dehydrogenase family.</text>
</comment>
<dbReference type="PANTHER" id="PTHR43401:SF2">
    <property type="entry name" value="L-THREONINE 3-DEHYDROGENASE"/>
    <property type="match status" value="1"/>
</dbReference>
<keyword evidence="3" id="KW-0560">Oxidoreductase</keyword>
<dbReference type="GO" id="GO:0016491">
    <property type="term" value="F:oxidoreductase activity"/>
    <property type="evidence" value="ECO:0007669"/>
    <property type="project" value="UniProtKB-KW"/>
</dbReference>
<dbReference type="InterPro" id="IPR011032">
    <property type="entry name" value="GroES-like_sf"/>
</dbReference>
<dbReference type="OrthoDB" id="9769198at2"/>
<comment type="cofactor">
    <cofactor evidence="4">
        <name>Zn(2+)</name>
        <dbReference type="ChEBI" id="CHEBI:29105"/>
    </cofactor>
</comment>
<evidence type="ECO:0000256" key="3">
    <source>
        <dbReference type="ARBA" id="ARBA00023002"/>
    </source>
</evidence>
<dbReference type="PANTHER" id="PTHR43401">
    <property type="entry name" value="L-THREONINE 3-DEHYDROGENASE"/>
    <property type="match status" value="1"/>
</dbReference>
<accession>A0A1H3I7A8</accession>
<gene>
    <name evidence="7" type="ORF">SAMN04488579_12118</name>
</gene>
<dbReference type="InterPro" id="IPR050129">
    <property type="entry name" value="Zn_alcohol_dh"/>
</dbReference>
<dbReference type="EMBL" id="FNOU01000021">
    <property type="protein sequence ID" value="SDY22814.1"/>
    <property type="molecule type" value="Genomic_DNA"/>
</dbReference>
<keyword evidence="8" id="KW-1185">Reference proteome</keyword>
<feature type="domain" description="Alcohol dehydrogenase-like N-terminal" evidence="6">
    <location>
        <begin position="28"/>
        <end position="150"/>
    </location>
</feature>
<dbReference type="InterPro" id="IPR002328">
    <property type="entry name" value="ADH_Zn_CS"/>
</dbReference>
<reference evidence="8" key="1">
    <citation type="submission" date="2016-10" db="EMBL/GenBank/DDBJ databases">
        <authorList>
            <person name="Varghese N."/>
            <person name="Submissions S."/>
        </authorList>
    </citation>
    <scope>NUCLEOTIDE SEQUENCE [LARGE SCALE GENOMIC DNA]</scope>
    <source>
        <strain evidence="8">VPI 5359</strain>
    </source>
</reference>
<feature type="domain" description="Alcohol dehydrogenase-like C-terminal" evidence="5">
    <location>
        <begin position="190"/>
        <end position="319"/>
    </location>
</feature>
<evidence type="ECO:0000256" key="4">
    <source>
        <dbReference type="RuleBase" id="RU361277"/>
    </source>
</evidence>
<dbReference type="InterPro" id="IPR036291">
    <property type="entry name" value="NAD(P)-bd_dom_sf"/>
</dbReference>
<dbReference type="SUPFAM" id="SSF51735">
    <property type="entry name" value="NAD(P)-binding Rossmann-fold domains"/>
    <property type="match status" value="1"/>
</dbReference>
<dbReference type="Pfam" id="PF08240">
    <property type="entry name" value="ADH_N"/>
    <property type="match status" value="1"/>
</dbReference>
<dbReference type="STRING" id="1528.SAMN04488579_12118"/>
<dbReference type="Proteomes" id="UP000199652">
    <property type="component" value="Unassembled WGS sequence"/>
</dbReference>
<organism evidence="7 8">
    <name type="scientific">Eubacterium barkeri</name>
    <name type="common">Clostridium barkeri</name>
    <dbReference type="NCBI Taxonomy" id="1528"/>
    <lineage>
        <taxon>Bacteria</taxon>
        <taxon>Bacillati</taxon>
        <taxon>Bacillota</taxon>
        <taxon>Clostridia</taxon>
        <taxon>Eubacteriales</taxon>
        <taxon>Eubacteriaceae</taxon>
        <taxon>Eubacterium</taxon>
    </lineage>
</organism>
<keyword evidence="2 4" id="KW-0862">Zinc</keyword>
<name>A0A1H3I7A8_EUBBA</name>
<evidence type="ECO:0000259" key="6">
    <source>
        <dbReference type="Pfam" id="PF08240"/>
    </source>
</evidence>
<dbReference type="Gene3D" id="3.90.180.10">
    <property type="entry name" value="Medium-chain alcohol dehydrogenases, catalytic domain"/>
    <property type="match status" value="1"/>
</dbReference>
<dbReference type="Gene3D" id="3.40.50.720">
    <property type="entry name" value="NAD(P)-binding Rossmann-like Domain"/>
    <property type="match status" value="1"/>
</dbReference>
<evidence type="ECO:0000313" key="8">
    <source>
        <dbReference type="Proteomes" id="UP000199652"/>
    </source>
</evidence>
<evidence type="ECO:0000313" key="7">
    <source>
        <dbReference type="EMBL" id="SDY22814.1"/>
    </source>
</evidence>
<dbReference type="RefSeq" id="WP_090246479.1">
    <property type="nucleotide sequence ID" value="NZ_FNOU01000021.1"/>
</dbReference>
<proteinExistence type="inferred from homology"/>